<dbReference type="PANTHER" id="PTHR13280:SF15">
    <property type="entry name" value="PHOSPHOFURIN ACIDIC CLUSTER SORTING PROTEIN 2"/>
    <property type="match status" value="1"/>
</dbReference>
<reference evidence="6" key="3">
    <citation type="submission" date="2025-09" db="UniProtKB">
        <authorList>
            <consortium name="Ensembl"/>
        </authorList>
    </citation>
    <scope>IDENTIFICATION</scope>
</reference>
<dbReference type="HOGENOM" id="CLU_013074_1_0_1"/>
<dbReference type="Ensembl" id="ENSMLUT00000025086.1">
    <property type="protein sequence ID" value="ENSMLUP00000016687.1"/>
    <property type="gene ID" value="ENSMLUG00000028016.1"/>
</dbReference>
<dbReference type="EMBL" id="AAPE02055805">
    <property type="status" value="NOT_ANNOTATED_CDS"/>
    <property type="molecule type" value="Genomic_DNA"/>
</dbReference>
<evidence type="ECO:0000313" key="7">
    <source>
        <dbReference type="Proteomes" id="UP000001074"/>
    </source>
</evidence>
<dbReference type="PANTHER" id="PTHR13280">
    <property type="entry name" value="PHOSPHOFURIN ACIDIC CLUSTER SORTING PROTEIN"/>
    <property type="match status" value="1"/>
</dbReference>
<protein>
    <submittedName>
        <fullName evidence="6">Uncharacterized protein</fullName>
    </submittedName>
</protein>
<feature type="domain" description="Phosphofurin acidic cluster sorting protein 1/2 C-terminal" evidence="4">
    <location>
        <begin position="443"/>
        <end position="652"/>
    </location>
</feature>
<accession>G1PZ05</accession>
<proteinExistence type="inferred from homology"/>
<feature type="domain" description="Phosphofurin acidic cluster sorting protein 1/2 N-terminal C2" evidence="5">
    <location>
        <begin position="17"/>
        <end position="99"/>
    </location>
</feature>
<evidence type="ECO:0000259" key="4">
    <source>
        <dbReference type="Pfam" id="PF10254"/>
    </source>
</evidence>
<dbReference type="GO" id="GO:0072659">
    <property type="term" value="P:protein localization to plasma membrane"/>
    <property type="evidence" value="ECO:0007669"/>
    <property type="project" value="TreeGrafter"/>
</dbReference>
<evidence type="ECO:0000256" key="1">
    <source>
        <dbReference type="ARBA" id="ARBA00008590"/>
    </source>
</evidence>
<reference evidence="6 7" key="1">
    <citation type="journal article" date="2011" name="Nature">
        <title>A high-resolution map of human evolutionary constraint using 29 mammals.</title>
        <authorList>
            <person name="Lindblad-Toh K."/>
            <person name="Garber M."/>
            <person name="Zuk O."/>
            <person name="Lin M.F."/>
            <person name="Parker B.J."/>
            <person name="Washietl S."/>
            <person name="Kheradpour P."/>
            <person name="Ernst J."/>
            <person name="Jordan G."/>
            <person name="Mauceli E."/>
            <person name="Ward L.D."/>
            <person name="Lowe C.B."/>
            <person name="Holloway A.K."/>
            <person name="Clamp M."/>
            <person name="Gnerre S."/>
            <person name="Alfoldi J."/>
            <person name="Beal K."/>
            <person name="Chang J."/>
            <person name="Clawson H."/>
            <person name="Cuff J."/>
            <person name="Di Palma F."/>
            <person name="Fitzgerald S."/>
            <person name="Flicek P."/>
            <person name="Guttman M."/>
            <person name="Hubisz M.J."/>
            <person name="Jaffe D.B."/>
            <person name="Jungreis I."/>
            <person name="Kent W.J."/>
            <person name="Kostka D."/>
            <person name="Lara M."/>
            <person name="Martins A.L."/>
            <person name="Massingham T."/>
            <person name="Moltke I."/>
            <person name="Raney B.J."/>
            <person name="Rasmussen M.D."/>
            <person name="Robinson J."/>
            <person name="Stark A."/>
            <person name="Vilella A.J."/>
            <person name="Wen J."/>
            <person name="Xie X."/>
            <person name="Zody M.C."/>
            <person name="Baldwin J."/>
            <person name="Bloom T."/>
            <person name="Chin C.W."/>
            <person name="Heiman D."/>
            <person name="Nicol R."/>
            <person name="Nusbaum C."/>
            <person name="Young S."/>
            <person name="Wilkinson J."/>
            <person name="Worley K.C."/>
            <person name="Kovar C.L."/>
            <person name="Muzny D.M."/>
            <person name="Gibbs R.A."/>
            <person name="Cree A."/>
            <person name="Dihn H.H."/>
            <person name="Fowler G."/>
            <person name="Jhangiani S."/>
            <person name="Joshi V."/>
            <person name="Lee S."/>
            <person name="Lewis L.R."/>
            <person name="Nazareth L.V."/>
            <person name="Okwuonu G."/>
            <person name="Santibanez J."/>
            <person name="Warren W.C."/>
            <person name="Mardis E.R."/>
            <person name="Weinstock G.M."/>
            <person name="Wilson R.K."/>
            <person name="Delehaunty K."/>
            <person name="Dooling D."/>
            <person name="Fronik C."/>
            <person name="Fulton L."/>
            <person name="Fulton B."/>
            <person name="Graves T."/>
            <person name="Minx P."/>
            <person name="Sodergren E."/>
            <person name="Birney E."/>
            <person name="Margulies E.H."/>
            <person name="Herrero J."/>
            <person name="Green E.D."/>
            <person name="Haussler D."/>
            <person name="Siepel A."/>
            <person name="Goldman N."/>
            <person name="Pollard K.S."/>
            <person name="Pedersen J.S."/>
            <person name="Lander E.S."/>
            <person name="Kellis M."/>
        </authorList>
    </citation>
    <scope>NUCLEOTIDE SEQUENCE [LARGE SCALE GENOMIC DNA]</scope>
</reference>
<feature type="region of interest" description="Disordered" evidence="3">
    <location>
        <begin position="122"/>
        <end position="142"/>
    </location>
</feature>
<comment type="similarity">
    <text evidence="1">Belongs to the PACS family.</text>
</comment>
<name>G1PZ05_MYOLU</name>
<feature type="compositionally biased region" description="Polar residues" evidence="3">
    <location>
        <begin position="129"/>
        <end position="140"/>
    </location>
</feature>
<dbReference type="eggNOG" id="KOG3709">
    <property type="taxonomic scope" value="Eukaryota"/>
</dbReference>
<dbReference type="GO" id="GO:0044325">
    <property type="term" value="F:transmembrane transporter binding"/>
    <property type="evidence" value="ECO:0007669"/>
    <property type="project" value="TreeGrafter"/>
</dbReference>
<dbReference type="InParanoid" id="G1PZ05"/>
<organism evidence="6 7">
    <name type="scientific">Myotis lucifugus</name>
    <name type="common">Little brown bat</name>
    <dbReference type="NCBI Taxonomy" id="59463"/>
    <lineage>
        <taxon>Eukaryota</taxon>
        <taxon>Metazoa</taxon>
        <taxon>Chordata</taxon>
        <taxon>Craniata</taxon>
        <taxon>Vertebrata</taxon>
        <taxon>Euteleostomi</taxon>
        <taxon>Mammalia</taxon>
        <taxon>Eutheria</taxon>
        <taxon>Laurasiatheria</taxon>
        <taxon>Chiroptera</taxon>
        <taxon>Yangochiroptera</taxon>
        <taxon>Vespertilionidae</taxon>
        <taxon>Myotis</taxon>
    </lineage>
</organism>
<feature type="region of interest" description="Disordered" evidence="3">
    <location>
        <begin position="333"/>
        <end position="379"/>
    </location>
</feature>
<sequence length="653" mass="72475">STPPAPPSLCPGSTPMPKNLFANWESDSPSLSFMPRLCNLTLMKMVVFKELEKDLISMVIAMKMQGSNLMSMVITMKMQGSNGQLETDLGLTSLKDPHFPCEEATSYRSCCTGGTLRTRPSGARRPTYWATSTWPRSGSDPSRVAKEAEEASAKVAEIWICSLSNQPIQWEDSAIQDRCKAKSRLNCSEGVYQSFACEQQATYGPNLAEVGIDMGMLKKQRPWILGKTSITRPQNIKEKVVAWLEKFKVLEEAVDSTEHVPELEWDLDHLFNTLQNPRDSGPDMEGDNSTLSTPKPKLILFFEGLAHSNSQTEMVASIGPGANRILQIWPKCKKTHGPSGIKQPSDSVSDSAAQSTPSPKTGKKMTAFSAPPNPSSGHTAKVCHISVQKWIWGASMAPRARRSFQAKQRSLLVRLKCPRRPSSFSNSQPDPGSQLQIPRKTTYNQLNQILISDDQLPENIILVTSDWQEQFLSDNLQGLMLPVLCICFMADVRVFSFIIWWIQRYCNDNSKPPKPVKILVAGAQHYFSAVLQVFLELLSYKMLGWLGYEHFLVIPLGSHPVARYLGSINYRDLFHKLDAQSAIQDTLDIVTRITQYITGTTVPPSCSSRKPCSPTSRRAPMSIPYSSFFSGRQVKVGIVQQSSGTSGDSEDGP</sequence>
<keyword evidence="2" id="KW-0597">Phosphoprotein</keyword>
<evidence type="ECO:0000259" key="5">
    <source>
        <dbReference type="Pfam" id="PF25332"/>
    </source>
</evidence>
<keyword evidence="7" id="KW-1185">Reference proteome</keyword>
<dbReference type="InterPro" id="IPR057541">
    <property type="entry name" value="PACS1/2_N"/>
</dbReference>
<evidence type="ECO:0000256" key="3">
    <source>
        <dbReference type="SAM" id="MobiDB-lite"/>
    </source>
</evidence>
<evidence type="ECO:0000256" key="2">
    <source>
        <dbReference type="ARBA" id="ARBA00022553"/>
    </source>
</evidence>
<reference evidence="6" key="2">
    <citation type="submission" date="2025-08" db="UniProtKB">
        <authorList>
            <consortium name="Ensembl"/>
        </authorList>
    </citation>
    <scope>IDENTIFICATION</scope>
</reference>
<dbReference type="AlphaFoldDB" id="G1PZ05"/>
<feature type="compositionally biased region" description="Polar residues" evidence="3">
    <location>
        <begin position="342"/>
        <end position="359"/>
    </location>
</feature>
<dbReference type="Pfam" id="PF10254">
    <property type="entry name" value="Pacs-1"/>
    <property type="match status" value="1"/>
</dbReference>
<evidence type="ECO:0000313" key="6">
    <source>
        <dbReference type="Ensembl" id="ENSMLUP00000016687.1"/>
    </source>
</evidence>
<dbReference type="Pfam" id="PF25332">
    <property type="entry name" value="C2_PACS_N"/>
    <property type="match status" value="1"/>
</dbReference>
<dbReference type="GeneTree" id="ENSGT00950000183209"/>
<dbReference type="Proteomes" id="UP000001074">
    <property type="component" value="Unassembled WGS sequence"/>
</dbReference>
<dbReference type="InterPro" id="IPR019381">
    <property type="entry name" value="PACS1/2_C"/>
</dbReference>